<sequence length="136" mass="15228">MKTDFATHLPSLATSHRNLVPGAGLSGEVSPFGSNRLSLSKGKDAEDPWLARVQHDQRSQSSGEKMSKKLRGCRCPLKSDSPPCLCRGQQERKIDECHSGLNGSFEFYSERYVLYCNRIKATPTFYFIKSINHFTG</sequence>
<comment type="caution">
    <text evidence="1">The sequence shown here is derived from an EMBL/GenBank/DDBJ whole genome shotgun (WGS) entry which is preliminary data.</text>
</comment>
<proteinExistence type="predicted"/>
<dbReference type="Proteomes" id="UP001054945">
    <property type="component" value="Unassembled WGS sequence"/>
</dbReference>
<keyword evidence="2" id="KW-1185">Reference proteome</keyword>
<evidence type="ECO:0000313" key="2">
    <source>
        <dbReference type="Proteomes" id="UP001054945"/>
    </source>
</evidence>
<accession>A0AAV4TN52</accession>
<protein>
    <submittedName>
        <fullName evidence="1">Uncharacterized protein</fullName>
    </submittedName>
</protein>
<evidence type="ECO:0000313" key="1">
    <source>
        <dbReference type="EMBL" id="GIY46926.1"/>
    </source>
</evidence>
<dbReference type="AlphaFoldDB" id="A0AAV4TN52"/>
<organism evidence="1 2">
    <name type="scientific">Caerostris extrusa</name>
    <name type="common">Bark spider</name>
    <name type="synonym">Caerostris bankana</name>
    <dbReference type="NCBI Taxonomy" id="172846"/>
    <lineage>
        <taxon>Eukaryota</taxon>
        <taxon>Metazoa</taxon>
        <taxon>Ecdysozoa</taxon>
        <taxon>Arthropoda</taxon>
        <taxon>Chelicerata</taxon>
        <taxon>Arachnida</taxon>
        <taxon>Araneae</taxon>
        <taxon>Araneomorphae</taxon>
        <taxon>Entelegynae</taxon>
        <taxon>Araneoidea</taxon>
        <taxon>Araneidae</taxon>
        <taxon>Caerostris</taxon>
    </lineage>
</organism>
<dbReference type="EMBL" id="BPLR01011501">
    <property type="protein sequence ID" value="GIY46926.1"/>
    <property type="molecule type" value="Genomic_DNA"/>
</dbReference>
<reference evidence="1 2" key="1">
    <citation type="submission" date="2021-06" db="EMBL/GenBank/DDBJ databases">
        <title>Caerostris extrusa draft genome.</title>
        <authorList>
            <person name="Kono N."/>
            <person name="Arakawa K."/>
        </authorList>
    </citation>
    <scope>NUCLEOTIDE SEQUENCE [LARGE SCALE GENOMIC DNA]</scope>
</reference>
<gene>
    <name evidence="1" type="ORF">CEXT_115551</name>
</gene>
<name>A0AAV4TN52_CAEEX</name>